<comment type="similarity">
    <text evidence="18">Belongs to the NnrE/AIBP family.</text>
</comment>
<dbReference type="InterPro" id="IPR017953">
    <property type="entry name" value="Carbohydrate_kinase_pred_CS"/>
</dbReference>
<dbReference type="SUPFAM" id="SSF64153">
    <property type="entry name" value="YjeF N-terminal domain-like"/>
    <property type="match status" value="1"/>
</dbReference>
<dbReference type="InterPro" id="IPR036652">
    <property type="entry name" value="YjeF_N_dom_sf"/>
</dbReference>
<evidence type="ECO:0000313" key="22">
    <source>
        <dbReference type="EMBL" id="NWB50430.1"/>
    </source>
</evidence>
<dbReference type="SUPFAM" id="SSF53613">
    <property type="entry name" value="Ribokinase-like"/>
    <property type="match status" value="1"/>
</dbReference>
<feature type="binding site" evidence="17">
    <location>
        <begin position="409"/>
        <end position="413"/>
    </location>
    <ligand>
        <name>AMP</name>
        <dbReference type="ChEBI" id="CHEBI:456215"/>
    </ligand>
</feature>
<comment type="similarity">
    <text evidence="17">Belongs to the NnrD/CARKD family.</text>
</comment>
<dbReference type="PROSITE" id="PS51385">
    <property type="entry name" value="YJEF_N"/>
    <property type="match status" value="1"/>
</dbReference>
<dbReference type="GO" id="GO:0046872">
    <property type="term" value="F:metal ion binding"/>
    <property type="evidence" value="ECO:0007669"/>
    <property type="project" value="UniProtKB-UniRule"/>
</dbReference>
<protein>
    <recommendedName>
        <fullName evidence="19">Bifunctional NAD(P)H-hydrate repair enzyme</fullName>
    </recommendedName>
    <alternativeName>
        <fullName evidence="19">Nicotinamide nucleotide repair protein</fullName>
    </alternativeName>
    <domain>
        <recommendedName>
            <fullName evidence="19">ADP-dependent (S)-NAD(P)H-hydrate dehydratase</fullName>
            <ecNumber evidence="19">4.2.1.136</ecNumber>
        </recommendedName>
        <alternativeName>
            <fullName evidence="19">ADP-dependent NAD(P)HX dehydratase</fullName>
        </alternativeName>
    </domain>
    <domain>
        <recommendedName>
            <fullName evidence="19">NAD(P)H-hydrate epimerase</fullName>
            <ecNumber evidence="19">5.1.99.6</ecNumber>
        </recommendedName>
    </domain>
</protein>
<dbReference type="EC" id="4.2.1.136" evidence="19"/>
<feature type="domain" description="YjeF N-terminal" evidence="21">
    <location>
        <begin position="23"/>
        <end position="219"/>
    </location>
</feature>
<dbReference type="PROSITE" id="PS51383">
    <property type="entry name" value="YJEF_C_3"/>
    <property type="match status" value="1"/>
</dbReference>
<evidence type="ECO:0000256" key="3">
    <source>
        <dbReference type="ARBA" id="ARBA00006001"/>
    </source>
</evidence>
<evidence type="ECO:0000256" key="14">
    <source>
        <dbReference type="ARBA" id="ARBA00025153"/>
    </source>
</evidence>
<proteinExistence type="inferred from homology"/>
<feature type="binding site" evidence="17">
    <location>
        <position position="377"/>
    </location>
    <ligand>
        <name>(6S)-NADPHX</name>
        <dbReference type="ChEBI" id="CHEBI:64076"/>
    </ligand>
</feature>
<dbReference type="Gene3D" id="3.40.50.10260">
    <property type="entry name" value="YjeF N-terminal domain"/>
    <property type="match status" value="1"/>
</dbReference>
<comment type="catalytic activity">
    <reaction evidence="15 17 19">
        <text>(6S)-NADHX + ADP = AMP + phosphate + NADH + H(+)</text>
        <dbReference type="Rhea" id="RHEA:32223"/>
        <dbReference type="ChEBI" id="CHEBI:15378"/>
        <dbReference type="ChEBI" id="CHEBI:43474"/>
        <dbReference type="ChEBI" id="CHEBI:57945"/>
        <dbReference type="ChEBI" id="CHEBI:64074"/>
        <dbReference type="ChEBI" id="CHEBI:456215"/>
        <dbReference type="ChEBI" id="CHEBI:456216"/>
        <dbReference type="EC" id="4.2.1.136"/>
    </reaction>
</comment>
<feature type="binding site" evidence="18">
    <location>
        <position position="70"/>
    </location>
    <ligand>
        <name>K(+)</name>
        <dbReference type="ChEBI" id="CHEBI:29103"/>
    </ligand>
</feature>
<feature type="binding site" evidence="17">
    <location>
        <position position="439"/>
    </location>
    <ligand>
        <name>(6S)-NADPHX</name>
        <dbReference type="ChEBI" id="CHEBI:64076"/>
    </ligand>
</feature>
<evidence type="ECO:0000256" key="5">
    <source>
        <dbReference type="ARBA" id="ARBA00022723"/>
    </source>
</evidence>
<comment type="subunit">
    <text evidence="17">Homotetramer.</text>
</comment>
<comment type="function">
    <text evidence="18">Catalyzes the epimerization of the S- and R-forms of NAD(P)HX, a damaged form of NAD(P)H that is a result of enzymatic or heat-dependent hydration. This is a prerequisite for the S-specific NAD(P)H-hydrate dehydratase to allow the repair of both epimers of NAD(P)HX.</text>
</comment>
<evidence type="ECO:0000256" key="2">
    <source>
        <dbReference type="ARBA" id="ARBA00000909"/>
    </source>
</evidence>
<dbReference type="InterPro" id="IPR029056">
    <property type="entry name" value="Ribokinase-like"/>
</dbReference>
<feature type="binding site" evidence="18">
    <location>
        <begin position="69"/>
        <end position="73"/>
    </location>
    <ligand>
        <name>(6S)-NADPHX</name>
        <dbReference type="ChEBI" id="CHEBI:64076"/>
    </ligand>
</feature>
<dbReference type="GO" id="GO:0052855">
    <property type="term" value="F:ADP-dependent NAD(P)H-hydrate dehydratase activity"/>
    <property type="evidence" value="ECO:0007669"/>
    <property type="project" value="UniProtKB-UniRule"/>
</dbReference>
<evidence type="ECO:0000256" key="8">
    <source>
        <dbReference type="ARBA" id="ARBA00022857"/>
    </source>
</evidence>
<evidence type="ECO:0000256" key="19">
    <source>
        <dbReference type="PIRNR" id="PIRNR017184"/>
    </source>
</evidence>
<evidence type="ECO:0000256" key="16">
    <source>
        <dbReference type="ARBA" id="ARBA00049209"/>
    </source>
</evidence>
<evidence type="ECO:0000256" key="11">
    <source>
        <dbReference type="ARBA" id="ARBA00023235"/>
    </source>
</evidence>
<comment type="catalytic activity">
    <reaction evidence="1 18 19">
        <text>(6R)-NADHX = (6S)-NADHX</text>
        <dbReference type="Rhea" id="RHEA:32215"/>
        <dbReference type="ChEBI" id="CHEBI:64074"/>
        <dbReference type="ChEBI" id="CHEBI:64075"/>
        <dbReference type="EC" id="5.1.99.6"/>
    </reaction>
</comment>
<dbReference type="RefSeq" id="WP_100943196.1">
    <property type="nucleotide sequence ID" value="NZ_JACAPU010000043.1"/>
</dbReference>
<dbReference type="PANTHER" id="PTHR12592">
    <property type="entry name" value="ATP-DEPENDENT (S)-NAD(P)H-HYDRATE DEHYDRATASE FAMILY MEMBER"/>
    <property type="match status" value="1"/>
</dbReference>
<keyword evidence="5 18" id="KW-0479">Metal-binding</keyword>
<dbReference type="PROSITE" id="PS01050">
    <property type="entry name" value="YJEF_C_2"/>
    <property type="match status" value="1"/>
</dbReference>
<dbReference type="InterPro" id="IPR004443">
    <property type="entry name" value="YjeF_N_dom"/>
</dbReference>
<comment type="catalytic activity">
    <reaction evidence="2 18 19">
        <text>(6R)-NADPHX = (6S)-NADPHX</text>
        <dbReference type="Rhea" id="RHEA:32227"/>
        <dbReference type="ChEBI" id="CHEBI:64076"/>
        <dbReference type="ChEBI" id="CHEBI:64077"/>
        <dbReference type="EC" id="5.1.99.6"/>
    </reaction>
</comment>
<evidence type="ECO:0000256" key="4">
    <source>
        <dbReference type="ARBA" id="ARBA00009524"/>
    </source>
</evidence>
<evidence type="ECO:0000256" key="17">
    <source>
        <dbReference type="HAMAP-Rule" id="MF_01965"/>
    </source>
</evidence>
<evidence type="ECO:0000313" key="23">
    <source>
        <dbReference type="Proteomes" id="UP000582981"/>
    </source>
</evidence>
<evidence type="ECO:0000256" key="12">
    <source>
        <dbReference type="ARBA" id="ARBA00023239"/>
    </source>
</evidence>
<dbReference type="GO" id="GO:0052856">
    <property type="term" value="F:NAD(P)HX epimerase activity"/>
    <property type="evidence" value="ECO:0007669"/>
    <property type="project" value="UniProtKB-UniRule"/>
</dbReference>
<name>A0A7Y8BNQ9_9PSED</name>
<dbReference type="PANTHER" id="PTHR12592:SF0">
    <property type="entry name" value="ATP-DEPENDENT (S)-NAD(P)H-HYDRATE DEHYDRATASE"/>
    <property type="match status" value="1"/>
</dbReference>
<evidence type="ECO:0000256" key="10">
    <source>
        <dbReference type="ARBA" id="ARBA00023027"/>
    </source>
</evidence>
<comment type="cofactor">
    <cofactor evidence="17">
        <name>Mg(2+)</name>
        <dbReference type="ChEBI" id="CHEBI:18420"/>
    </cofactor>
</comment>
<dbReference type="GO" id="GO:0110051">
    <property type="term" value="P:metabolite repair"/>
    <property type="evidence" value="ECO:0007669"/>
    <property type="project" value="TreeGrafter"/>
</dbReference>
<feature type="binding site" evidence="18">
    <location>
        <begin position="134"/>
        <end position="140"/>
    </location>
    <ligand>
        <name>(6S)-NADPHX</name>
        <dbReference type="ChEBI" id="CHEBI:64076"/>
    </ligand>
</feature>
<comment type="caution">
    <text evidence="22">The sequence shown here is derived from an EMBL/GenBank/DDBJ whole genome shotgun (WGS) entry which is preliminary data.</text>
</comment>
<evidence type="ECO:0000256" key="15">
    <source>
        <dbReference type="ARBA" id="ARBA00048238"/>
    </source>
</evidence>
<keyword evidence="11 18" id="KW-0413">Isomerase</keyword>
<dbReference type="NCBIfam" id="TIGR00197">
    <property type="entry name" value="yjeF_nterm"/>
    <property type="match status" value="1"/>
</dbReference>
<comment type="function">
    <text evidence="17">Catalyzes the dehydration of the S-form of NAD(P)HX at the expense of ADP, which is converted to AMP. Together with NAD(P)HX epimerase, which catalyzes the epimerization of the S- and R-forms, the enzyme allows the repair of both epimers of NAD(P)HX, a damaged form of NAD(P)H that is a result of enzymatic or heat-dependent hydration.</text>
</comment>
<evidence type="ECO:0000256" key="13">
    <source>
        <dbReference type="ARBA" id="ARBA00023268"/>
    </source>
</evidence>
<dbReference type="GO" id="GO:0046496">
    <property type="term" value="P:nicotinamide nucleotide metabolic process"/>
    <property type="evidence" value="ECO:0007669"/>
    <property type="project" value="UniProtKB-UniRule"/>
</dbReference>
<keyword evidence="13" id="KW-0511">Multifunctional enzyme</keyword>
<keyword evidence="12 17" id="KW-0456">Lyase</keyword>
<comment type="cofactor">
    <cofactor evidence="18 19">
        <name>K(+)</name>
        <dbReference type="ChEBI" id="CHEBI:29103"/>
    </cofactor>
    <text evidence="18 19">Binds 1 potassium ion per subunit.</text>
</comment>
<feature type="domain" description="YjeF C-terminal" evidence="20">
    <location>
        <begin position="229"/>
        <end position="493"/>
    </location>
</feature>
<dbReference type="Pfam" id="PF03853">
    <property type="entry name" value="YjeF_N"/>
    <property type="match status" value="1"/>
</dbReference>
<dbReference type="InterPro" id="IPR000631">
    <property type="entry name" value="CARKD"/>
</dbReference>
<comment type="caution">
    <text evidence="18">Lacks conserved residue(s) required for the propagation of feature annotation.</text>
</comment>
<evidence type="ECO:0000256" key="18">
    <source>
        <dbReference type="HAMAP-Rule" id="MF_01966"/>
    </source>
</evidence>
<dbReference type="CDD" id="cd01171">
    <property type="entry name" value="YXKO-related"/>
    <property type="match status" value="1"/>
</dbReference>
<dbReference type="AlphaFoldDB" id="A0A7Y8BNQ9"/>
<evidence type="ECO:0000256" key="7">
    <source>
        <dbReference type="ARBA" id="ARBA00022840"/>
    </source>
</evidence>
<keyword evidence="6 17" id="KW-0547">Nucleotide-binding</keyword>
<sequence>MNTSNCEPVRTSHETALLTVQQMAEADRLSVAAGVSFFELMGNAGAAVAREIERRWTPRPVVVLCGPGNNGGDGFVTAHVLAEAGWPVRVAMLGSRFGLKDEARQHAQRWGGEVEALTPLVLGGAELIVDALFGAGLSRPLEGQALETLAVASLGTVPIIAIDTPSGVMGDTGEVLGAVPAVLTVTFFRKKQGHLLLPGRDLCGEVIVVDIGTPKAVLDVIAPRTFENHPGLWLADLPRARADTDKHSRGHALIFGGYPMTGAARMAARGAARAGAGLTTIVVPEIALSVYASALNSIMVRPWATPEDFGHLLNGSRFSAWLIGPGASVDKETFGHVLAMLATRRPTVIDAGALTVFQDDPGALDRAINGPCVLTPHEGEFRRIFDPAGDKLTRTRAGARRSGAVVVLKGSDTIIAAPDGRAIINANAPSTLATAGAGDVLSGIILGLLAQGVPAFASAAAGVWLHGAAAAEFGPGLLAEDLPDLLPAVFRQLYN</sequence>
<dbReference type="Proteomes" id="UP000582981">
    <property type="component" value="Unassembled WGS sequence"/>
</dbReference>
<dbReference type="HAMAP" id="MF_01966">
    <property type="entry name" value="NADHX_epimerase"/>
    <property type="match status" value="1"/>
</dbReference>
<dbReference type="Gene3D" id="3.40.1190.20">
    <property type="match status" value="1"/>
</dbReference>
<dbReference type="InterPro" id="IPR030677">
    <property type="entry name" value="Nnr"/>
</dbReference>
<feature type="binding site" evidence="17">
    <location>
        <position position="263"/>
    </location>
    <ligand>
        <name>(6S)-NADPHX</name>
        <dbReference type="ChEBI" id="CHEBI:64076"/>
    </ligand>
</feature>
<feature type="binding site" evidence="18">
    <location>
        <position position="130"/>
    </location>
    <ligand>
        <name>K(+)</name>
        <dbReference type="ChEBI" id="CHEBI:29103"/>
    </ligand>
</feature>
<dbReference type="PIRSF" id="PIRSF017184">
    <property type="entry name" value="Nnr"/>
    <property type="match status" value="1"/>
</dbReference>
<dbReference type="HAMAP" id="MF_01965">
    <property type="entry name" value="NADHX_dehydratase"/>
    <property type="match status" value="1"/>
</dbReference>
<keyword evidence="9 18" id="KW-0630">Potassium</keyword>
<gene>
    <name evidence="18" type="primary">nnrE</name>
    <name evidence="17" type="synonym">nnrD</name>
    <name evidence="22" type="ORF">HX829_28565</name>
</gene>
<feature type="binding site" evidence="17">
    <location>
        <position position="438"/>
    </location>
    <ligand>
        <name>AMP</name>
        <dbReference type="ChEBI" id="CHEBI:456215"/>
    </ligand>
</feature>
<keyword evidence="8 17" id="KW-0521">NADP</keyword>
<evidence type="ECO:0000259" key="21">
    <source>
        <dbReference type="PROSITE" id="PS51385"/>
    </source>
</evidence>
<reference evidence="22 23" key="1">
    <citation type="submission" date="2020-04" db="EMBL/GenBank/DDBJ databases">
        <title>Molecular characterization of pseudomonads from Agaricus bisporus reveal novel blotch 2 pathogens in Western Europe.</title>
        <authorList>
            <person name="Taparia T."/>
            <person name="Krijger M."/>
            <person name="Haynes E."/>
            <person name="Elpinstone J.G."/>
            <person name="Noble R."/>
            <person name="Van Der Wolf J."/>
        </authorList>
    </citation>
    <scope>NUCLEOTIDE SEQUENCE [LARGE SCALE GENOMIC DNA]</scope>
    <source>
        <strain evidence="22 23">F1001</strain>
    </source>
</reference>
<evidence type="ECO:0000256" key="1">
    <source>
        <dbReference type="ARBA" id="ARBA00000013"/>
    </source>
</evidence>
<keyword evidence="10 17" id="KW-0520">NAD</keyword>
<feature type="binding site" evidence="18">
    <location>
        <position position="166"/>
    </location>
    <ligand>
        <name>K(+)</name>
        <dbReference type="ChEBI" id="CHEBI:29103"/>
    </ligand>
</feature>
<dbReference type="EMBL" id="JACAPU010000043">
    <property type="protein sequence ID" value="NWB50430.1"/>
    <property type="molecule type" value="Genomic_DNA"/>
</dbReference>
<comment type="similarity">
    <text evidence="4 19">In the C-terminal section; belongs to the NnrD/CARKD family.</text>
</comment>
<dbReference type="EC" id="5.1.99.6" evidence="19"/>
<organism evidence="22 23">
    <name type="scientific">Pseudomonas gingeri</name>
    <dbReference type="NCBI Taxonomy" id="117681"/>
    <lineage>
        <taxon>Bacteria</taxon>
        <taxon>Pseudomonadati</taxon>
        <taxon>Pseudomonadota</taxon>
        <taxon>Gammaproteobacteria</taxon>
        <taxon>Pseudomonadales</taxon>
        <taxon>Pseudomonadaceae</taxon>
        <taxon>Pseudomonas</taxon>
    </lineage>
</organism>
<evidence type="ECO:0000256" key="6">
    <source>
        <dbReference type="ARBA" id="ARBA00022741"/>
    </source>
</evidence>
<dbReference type="NCBIfam" id="TIGR00196">
    <property type="entry name" value="yjeF_cterm"/>
    <property type="match status" value="1"/>
</dbReference>
<comment type="function">
    <text evidence="14 19">Bifunctional enzyme that catalyzes the epimerization of the S- and R-forms of NAD(P)HX and the dehydration of the S-form of NAD(P)HX at the expense of ADP, which is converted to AMP. This allows the repair of both epimers of NAD(P)HX, a damaged form of NAD(P)H that is a result of enzymatic or heat-dependent hydration.</text>
</comment>
<dbReference type="Pfam" id="PF01256">
    <property type="entry name" value="Carb_kinase"/>
    <property type="match status" value="1"/>
</dbReference>
<keyword evidence="7 17" id="KW-0067">ATP-binding</keyword>
<comment type="similarity">
    <text evidence="3 19">In the N-terminal section; belongs to the NnrE/AIBP family.</text>
</comment>
<evidence type="ECO:0000259" key="20">
    <source>
        <dbReference type="PROSITE" id="PS51383"/>
    </source>
</evidence>
<feature type="binding site" evidence="17">
    <location>
        <position position="326"/>
    </location>
    <ligand>
        <name>(6S)-NADPHX</name>
        <dbReference type="ChEBI" id="CHEBI:64076"/>
    </ligand>
</feature>
<dbReference type="GO" id="GO:0005524">
    <property type="term" value="F:ATP binding"/>
    <property type="evidence" value="ECO:0007669"/>
    <property type="project" value="UniProtKB-UniRule"/>
</dbReference>
<evidence type="ECO:0000256" key="9">
    <source>
        <dbReference type="ARBA" id="ARBA00022958"/>
    </source>
</evidence>
<comment type="catalytic activity">
    <reaction evidence="16 17 19">
        <text>(6S)-NADPHX + ADP = AMP + phosphate + NADPH + H(+)</text>
        <dbReference type="Rhea" id="RHEA:32235"/>
        <dbReference type="ChEBI" id="CHEBI:15378"/>
        <dbReference type="ChEBI" id="CHEBI:43474"/>
        <dbReference type="ChEBI" id="CHEBI:57783"/>
        <dbReference type="ChEBI" id="CHEBI:64076"/>
        <dbReference type="ChEBI" id="CHEBI:456215"/>
        <dbReference type="ChEBI" id="CHEBI:456216"/>
        <dbReference type="EC" id="4.2.1.136"/>
    </reaction>
</comment>
<feature type="binding site" evidence="18">
    <location>
        <position position="163"/>
    </location>
    <ligand>
        <name>(6S)-NADPHX</name>
        <dbReference type="ChEBI" id="CHEBI:64076"/>
    </ligand>
</feature>
<accession>A0A7Y8BNQ9</accession>